<comment type="caution">
    <text evidence="3">The sequence shown here is derived from an EMBL/GenBank/DDBJ whole genome shotgun (WGS) entry which is preliminary data.</text>
</comment>
<gene>
    <name evidence="3" type="ORF">PSQ39_12785</name>
</gene>
<evidence type="ECO:0000256" key="2">
    <source>
        <dbReference type="SAM" id="Phobius"/>
    </source>
</evidence>
<dbReference type="EMBL" id="JAQSIO010000004">
    <property type="protein sequence ID" value="MDD0815504.1"/>
    <property type="molecule type" value="Genomic_DNA"/>
</dbReference>
<proteinExistence type="predicted"/>
<dbReference type="RefSeq" id="WP_273927196.1">
    <property type="nucleotide sequence ID" value="NZ_JAQSIO010000004.1"/>
</dbReference>
<keyword evidence="4" id="KW-1185">Reference proteome</keyword>
<dbReference type="Proteomes" id="UP001528672">
    <property type="component" value="Unassembled WGS sequence"/>
</dbReference>
<accession>A0ABT5MHZ9</accession>
<feature type="region of interest" description="Disordered" evidence="1">
    <location>
        <begin position="95"/>
        <end position="114"/>
    </location>
</feature>
<feature type="transmembrane region" description="Helical" evidence="2">
    <location>
        <begin position="20"/>
        <end position="44"/>
    </location>
</feature>
<name>A0ABT5MHZ9_9BURK</name>
<keyword evidence="2" id="KW-0812">Transmembrane</keyword>
<evidence type="ECO:0000256" key="1">
    <source>
        <dbReference type="SAM" id="MobiDB-lite"/>
    </source>
</evidence>
<organism evidence="3 4">
    <name type="scientific">Curvibacter microcysteis</name>
    <dbReference type="NCBI Taxonomy" id="3026419"/>
    <lineage>
        <taxon>Bacteria</taxon>
        <taxon>Pseudomonadati</taxon>
        <taxon>Pseudomonadota</taxon>
        <taxon>Betaproteobacteria</taxon>
        <taxon>Burkholderiales</taxon>
        <taxon>Comamonadaceae</taxon>
        <taxon>Curvibacter</taxon>
    </lineage>
</organism>
<protein>
    <submittedName>
        <fullName evidence="3">Uncharacterized protein</fullName>
    </submittedName>
</protein>
<reference evidence="3 4" key="1">
    <citation type="submission" date="2023-02" db="EMBL/GenBank/DDBJ databases">
        <title>Bacterial whole genome sequence for Curvibacter sp. HBC28.</title>
        <authorList>
            <person name="Le V."/>
            <person name="Ko S.-R."/>
            <person name="Ahn C.-Y."/>
            <person name="Oh H.-M."/>
        </authorList>
    </citation>
    <scope>NUCLEOTIDE SEQUENCE [LARGE SCALE GENOMIC DNA]</scope>
    <source>
        <strain evidence="3 4">HBC28</strain>
    </source>
</reference>
<keyword evidence="2" id="KW-1133">Transmembrane helix</keyword>
<sequence>MTGLPQALSALSRLLLRLVLVAAALVLVASLIAALALLALGWALRAAWARLTGRPVTPWVNRFDLGQQFGNVMRRAPGAAVHRPAATDITDVEVREVHDTPAANDPHAPRLPQR</sequence>
<evidence type="ECO:0000313" key="4">
    <source>
        <dbReference type="Proteomes" id="UP001528672"/>
    </source>
</evidence>
<evidence type="ECO:0000313" key="3">
    <source>
        <dbReference type="EMBL" id="MDD0815504.1"/>
    </source>
</evidence>
<keyword evidence="2" id="KW-0472">Membrane</keyword>